<protein>
    <recommendedName>
        <fullName evidence="8">tRNA(Ile)-lysidine synthase</fullName>
        <ecNumber evidence="8">6.3.4.19</ecNumber>
    </recommendedName>
    <alternativeName>
        <fullName evidence="8">tRNA(Ile)-2-lysyl-cytidine synthase</fullName>
    </alternativeName>
    <alternativeName>
        <fullName evidence="8">tRNA(Ile)-lysidine synthetase</fullName>
    </alternativeName>
</protein>
<dbReference type="AlphaFoldDB" id="A0A919WLT6"/>
<dbReference type="SMART" id="SM00977">
    <property type="entry name" value="TilS_C"/>
    <property type="match status" value="1"/>
</dbReference>
<feature type="binding site" evidence="8">
    <location>
        <begin position="26"/>
        <end position="31"/>
    </location>
    <ligand>
        <name>ATP</name>
        <dbReference type="ChEBI" id="CHEBI:30616"/>
    </ligand>
</feature>
<reference evidence="10" key="1">
    <citation type="submission" date="2021-03" db="EMBL/GenBank/DDBJ databases">
        <title>Antimicrobial resistance genes in bacteria isolated from Japanese honey, and their potential for conferring macrolide and lincosamide resistance in the American foulbrood pathogen Paenibacillus larvae.</title>
        <authorList>
            <person name="Okamoto M."/>
            <person name="Kumagai M."/>
            <person name="Kanamori H."/>
            <person name="Takamatsu D."/>
        </authorList>
    </citation>
    <scope>NUCLEOTIDE SEQUENCE</scope>
    <source>
        <strain evidence="10">J27TS8</strain>
    </source>
</reference>
<dbReference type="GO" id="GO:0005737">
    <property type="term" value="C:cytoplasm"/>
    <property type="evidence" value="ECO:0007669"/>
    <property type="project" value="UniProtKB-SubCell"/>
</dbReference>
<dbReference type="EC" id="6.3.4.19" evidence="8"/>
<dbReference type="Proteomes" id="UP000682111">
    <property type="component" value="Unassembled WGS sequence"/>
</dbReference>
<dbReference type="GO" id="GO:0005524">
    <property type="term" value="F:ATP binding"/>
    <property type="evidence" value="ECO:0007669"/>
    <property type="project" value="UniProtKB-UniRule"/>
</dbReference>
<evidence type="ECO:0000313" key="10">
    <source>
        <dbReference type="EMBL" id="GIN64468.1"/>
    </source>
</evidence>
<feature type="domain" description="Lysidine-tRNA(Ile) synthetase C-terminal" evidence="9">
    <location>
        <begin position="385"/>
        <end position="461"/>
    </location>
</feature>
<comment type="subcellular location">
    <subcellularLocation>
        <location evidence="1 8">Cytoplasm</location>
    </subcellularLocation>
</comment>
<dbReference type="PANTHER" id="PTHR43033">
    <property type="entry name" value="TRNA(ILE)-LYSIDINE SYNTHASE-RELATED"/>
    <property type="match status" value="1"/>
</dbReference>
<dbReference type="EMBL" id="BORC01000015">
    <property type="protein sequence ID" value="GIN64468.1"/>
    <property type="molecule type" value="Genomic_DNA"/>
</dbReference>
<comment type="caution">
    <text evidence="10">The sequence shown here is derived from an EMBL/GenBank/DDBJ whole genome shotgun (WGS) entry which is preliminary data.</text>
</comment>
<comment type="domain">
    <text evidence="8">The N-terminal region contains the highly conserved SGGXDS motif, predicted to be a P-loop motif involved in ATP binding.</text>
</comment>
<evidence type="ECO:0000259" key="9">
    <source>
        <dbReference type="SMART" id="SM00977"/>
    </source>
</evidence>
<evidence type="ECO:0000256" key="2">
    <source>
        <dbReference type="ARBA" id="ARBA00022490"/>
    </source>
</evidence>
<dbReference type="CDD" id="cd01992">
    <property type="entry name" value="TilS_N"/>
    <property type="match status" value="1"/>
</dbReference>
<keyword evidence="5 8" id="KW-0547">Nucleotide-binding</keyword>
<keyword evidence="6 8" id="KW-0067">ATP-binding</keyword>
<keyword evidence="11" id="KW-1185">Reference proteome</keyword>
<dbReference type="GO" id="GO:0006400">
    <property type="term" value="P:tRNA modification"/>
    <property type="evidence" value="ECO:0007669"/>
    <property type="project" value="UniProtKB-UniRule"/>
</dbReference>
<evidence type="ECO:0000256" key="3">
    <source>
        <dbReference type="ARBA" id="ARBA00022598"/>
    </source>
</evidence>
<dbReference type="Gene3D" id="3.40.50.620">
    <property type="entry name" value="HUPs"/>
    <property type="match status" value="1"/>
</dbReference>
<dbReference type="RefSeq" id="WP_306428729.1">
    <property type="nucleotide sequence ID" value="NZ_BORC01000015.1"/>
</dbReference>
<dbReference type="Pfam" id="PF11734">
    <property type="entry name" value="TilS_C"/>
    <property type="match status" value="1"/>
</dbReference>
<sequence length="479" mass="55609">MERKVKAFLKKRQFNLQNKRILIGVSGGPDSLALLHFLWRQQEQWNIYIVAAHVDHMFRGDESKQEALFVKGFCEERNIPFEMKQINVQSYIEETGRNPQAAAREKRYEFFAEVLEKHQLSVLALGHHGDDQVETILMRLTRGSTGKARSGIPFLRDFHNGIIIRPFLCLNREEIERYCLHYELNPRRDPSNDKDIYSRNRFRKVVLPFLRQENPHVHEHFQRLSEELDQDETLLISLAQKKLKDVILEHTDNEITVDIKGFESMPLPLQRRAIQLILNYLYKVRPASLSALHIEKILSIFESPHPSSSLDFPNGLKVVRSYQVCTFQFQVQTDPTPYSFELSEPGEVVLPNGDIIRMEFINGERQEGLGRDQFLIDFAEEQLPIVIRSRKNGDRMTVMGMDGTKKLKALFIDEKIPQVKRNAWPVVTNRFDEILWVPGLRKSKQSLTGASQNSQHRNILLSYISNDLLGGTTNDEKGY</sequence>
<dbReference type="SUPFAM" id="SSF56037">
    <property type="entry name" value="PheT/TilS domain"/>
    <property type="match status" value="1"/>
</dbReference>
<dbReference type="Gene3D" id="3.30.465.60">
    <property type="match status" value="1"/>
</dbReference>
<comment type="similarity">
    <text evidence="8">Belongs to the tRNA(Ile)-lysidine synthase family.</text>
</comment>
<dbReference type="InterPro" id="IPR015262">
    <property type="entry name" value="tRNA_Ile_lys_synt_subst-bd"/>
</dbReference>
<dbReference type="InterPro" id="IPR014729">
    <property type="entry name" value="Rossmann-like_a/b/a_fold"/>
</dbReference>
<dbReference type="Pfam" id="PF09179">
    <property type="entry name" value="TilS"/>
    <property type="match status" value="1"/>
</dbReference>
<dbReference type="SUPFAM" id="SSF52402">
    <property type="entry name" value="Adenine nucleotide alpha hydrolases-like"/>
    <property type="match status" value="1"/>
</dbReference>
<evidence type="ECO:0000256" key="4">
    <source>
        <dbReference type="ARBA" id="ARBA00022694"/>
    </source>
</evidence>
<comment type="function">
    <text evidence="8">Ligates lysine onto the cytidine present at position 34 of the AUA codon-specific tRNA(Ile) that contains the anticodon CAU, in an ATP-dependent manner. Cytidine is converted to lysidine, thus changing the amino acid specificity of the tRNA from methionine to isoleucine.</text>
</comment>
<dbReference type="NCBIfam" id="TIGR02432">
    <property type="entry name" value="lysidine_TilS_N"/>
    <property type="match status" value="1"/>
</dbReference>
<gene>
    <name evidence="8 10" type="primary">tilS</name>
    <name evidence="10" type="ORF">J27TS8_44610</name>
</gene>
<dbReference type="HAMAP" id="MF_01161">
    <property type="entry name" value="tRNA_Ile_lys_synt"/>
    <property type="match status" value="1"/>
</dbReference>
<keyword evidence="2 8" id="KW-0963">Cytoplasm</keyword>
<keyword evidence="4 8" id="KW-0819">tRNA processing</keyword>
<evidence type="ECO:0000256" key="1">
    <source>
        <dbReference type="ARBA" id="ARBA00004496"/>
    </source>
</evidence>
<dbReference type="GO" id="GO:0032267">
    <property type="term" value="F:tRNA(Ile)-lysidine synthase activity"/>
    <property type="evidence" value="ECO:0007669"/>
    <property type="project" value="UniProtKB-EC"/>
</dbReference>
<dbReference type="NCBIfam" id="TIGR02433">
    <property type="entry name" value="lysidine_TilS_C"/>
    <property type="match status" value="1"/>
</dbReference>
<dbReference type="InterPro" id="IPR012094">
    <property type="entry name" value="tRNA_Ile_lys_synt"/>
</dbReference>
<organism evidence="10 11">
    <name type="scientific">Robertmurraya siralis</name>
    <dbReference type="NCBI Taxonomy" id="77777"/>
    <lineage>
        <taxon>Bacteria</taxon>
        <taxon>Bacillati</taxon>
        <taxon>Bacillota</taxon>
        <taxon>Bacilli</taxon>
        <taxon>Bacillales</taxon>
        <taxon>Bacillaceae</taxon>
        <taxon>Robertmurraya</taxon>
    </lineage>
</organism>
<keyword evidence="3 8" id="KW-0436">Ligase</keyword>
<dbReference type="InterPro" id="IPR012796">
    <property type="entry name" value="Lysidine-tRNA-synth_C"/>
</dbReference>
<evidence type="ECO:0000256" key="7">
    <source>
        <dbReference type="ARBA" id="ARBA00048539"/>
    </source>
</evidence>
<dbReference type="InterPro" id="IPR012795">
    <property type="entry name" value="tRNA_Ile_lys_synt_N"/>
</dbReference>
<dbReference type="SUPFAM" id="SSF82829">
    <property type="entry name" value="MesJ substrate recognition domain-like"/>
    <property type="match status" value="1"/>
</dbReference>
<dbReference type="InterPro" id="IPR011063">
    <property type="entry name" value="TilS/TtcA_N"/>
</dbReference>
<evidence type="ECO:0000256" key="6">
    <source>
        <dbReference type="ARBA" id="ARBA00022840"/>
    </source>
</evidence>
<name>A0A919WLT6_9BACI</name>
<dbReference type="Pfam" id="PF01171">
    <property type="entry name" value="ATP_bind_3"/>
    <property type="match status" value="1"/>
</dbReference>
<evidence type="ECO:0000256" key="8">
    <source>
        <dbReference type="HAMAP-Rule" id="MF_01161"/>
    </source>
</evidence>
<dbReference type="PANTHER" id="PTHR43033:SF1">
    <property type="entry name" value="TRNA(ILE)-LYSIDINE SYNTHASE-RELATED"/>
    <property type="match status" value="1"/>
</dbReference>
<evidence type="ECO:0000313" key="11">
    <source>
        <dbReference type="Proteomes" id="UP000682111"/>
    </source>
</evidence>
<proteinExistence type="inferred from homology"/>
<comment type="catalytic activity">
    <reaction evidence="7 8">
        <text>cytidine(34) in tRNA(Ile2) + L-lysine + ATP = lysidine(34) in tRNA(Ile2) + AMP + diphosphate + H(+)</text>
        <dbReference type="Rhea" id="RHEA:43744"/>
        <dbReference type="Rhea" id="RHEA-COMP:10625"/>
        <dbReference type="Rhea" id="RHEA-COMP:10670"/>
        <dbReference type="ChEBI" id="CHEBI:15378"/>
        <dbReference type="ChEBI" id="CHEBI:30616"/>
        <dbReference type="ChEBI" id="CHEBI:32551"/>
        <dbReference type="ChEBI" id="CHEBI:33019"/>
        <dbReference type="ChEBI" id="CHEBI:82748"/>
        <dbReference type="ChEBI" id="CHEBI:83665"/>
        <dbReference type="ChEBI" id="CHEBI:456215"/>
        <dbReference type="EC" id="6.3.4.19"/>
    </reaction>
</comment>
<accession>A0A919WLT6</accession>
<evidence type="ECO:0000256" key="5">
    <source>
        <dbReference type="ARBA" id="ARBA00022741"/>
    </source>
</evidence>